<dbReference type="KEGG" id="nml:Namu_0412"/>
<name>C8X663_NAKMY</name>
<proteinExistence type="predicted"/>
<dbReference type="eggNOG" id="COG2197">
    <property type="taxonomic scope" value="Bacteria"/>
</dbReference>
<dbReference type="InParanoid" id="C8X663"/>
<gene>
    <name evidence="2" type="ordered locus">Namu_0412</name>
</gene>
<evidence type="ECO:0000256" key="1">
    <source>
        <dbReference type="SAM" id="MobiDB-lite"/>
    </source>
</evidence>
<organism evidence="2 3">
    <name type="scientific">Nakamurella multipartita (strain ATCC 700099 / DSM 44233 / CIP 104796 / JCM 9543 / NBRC 105858 / Y-104)</name>
    <name type="common">Microsphaera multipartita</name>
    <dbReference type="NCBI Taxonomy" id="479431"/>
    <lineage>
        <taxon>Bacteria</taxon>
        <taxon>Bacillati</taxon>
        <taxon>Actinomycetota</taxon>
        <taxon>Actinomycetes</taxon>
        <taxon>Nakamurellales</taxon>
        <taxon>Nakamurellaceae</taxon>
        <taxon>Nakamurella</taxon>
    </lineage>
</organism>
<evidence type="ECO:0000313" key="3">
    <source>
        <dbReference type="Proteomes" id="UP000002218"/>
    </source>
</evidence>
<accession>C8X663</accession>
<evidence type="ECO:0000313" key="2">
    <source>
        <dbReference type="EMBL" id="ACV76834.1"/>
    </source>
</evidence>
<dbReference type="AlphaFoldDB" id="C8X663"/>
<dbReference type="HOGENOM" id="CLU_920788_0_0_11"/>
<feature type="region of interest" description="Disordered" evidence="1">
    <location>
        <begin position="127"/>
        <end position="147"/>
    </location>
</feature>
<dbReference type="RefSeq" id="WP_015745752.1">
    <property type="nucleotide sequence ID" value="NC_013235.1"/>
</dbReference>
<keyword evidence="3" id="KW-1185">Reference proteome</keyword>
<dbReference type="STRING" id="479431.Namu_0412"/>
<reference evidence="3" key="1">
    <citation type="submission" date="2009-09" db="EMBL/GenBank/DDBJ databases">
        <title>The complete genome of Nakamurella multipartita DSM 44233.</title>
        <authorList>
            <consortium name="US DOE Joint Genome Institute (JGI-PGF)"/>
            <person name="Lucas S."/>
            <person name="Copeland A."/>
            <person name="Lapidus A."/>
            <person name="Glavina del Rio T."/>
            <person name="Dalin E."/>
            <person name="Tice H."/>
            <person name="Bruce D."/>
            <person name="Goodwin L."/>
            <person name="Pitluck S."/>
            <person name="Kyrpides N."/>
            <person name="Mavromatis K."/>
            <person name="Ivanova N."/>
            <person name="Ovchinnikova G."/>
            <person name="Sims D."/>
            <person name="Meincke L."/>
            <person name="Brettin T."/>
            <person name="Detter J.C."/>
            <person name="Han C."/>
            <person name="Larimer F."/>
            <person name="Land M."/>
            <person name="Hauser L."/>
            <person name="Markowitz V."/>
            <person name="Cheng J.-F."/>
            <person name="Hugenholtz P."/>
            <person name="Woyke T."/>
            <person name="Wu D."/>
            <person name="Klenk H.-P."/>
            <person name="Eisen J.A."/>
        </authorList>
    </citation>
    <scope>NUCLEOTIDE SEQUENCE [LARGE SCALE GENOMIC DNA]</scope>
    <source>
        <strain evidence="3">ATCC 700099 / DSM 44233 / CIP 104796 / JCM 9543 / NBRC 105858 / Y-104</strain>
    </source>
</reference>
<dbReference type="EMBL" id="CP001737">
    <property type="protein sequence ID" value="ACV76834.1"/>
    <property type="molecule type" value="Genomic_DNA"/>
</dbReference>
<dbReference type="Proteomes" id="UP000002218">
    <property type="component" value="Chromosome"/>
</dbReference>
<dbReference type="OrthoDB" id="3358527at2"/>
<reference evidence="2 3" key="2">
    <citation type="journal article" date="2010" name="Stand. Genomic Sci.">
        <title>Complete genome sequence of Nakamurella multipartita type strain (Y-104).</title>
        <authorList>
            <person name="Tice H."/>
            <person name="Mayilraj S."/>
            <person name="Sims D."/>
            <person name="Lapidus A."/>
            <person name="Nolan M."/>
            <person name="Lucas S."/>
            <person name="Glavina Del Rio T."/>
            <person name="Copeland A."/>
            <person name="Cheng J.F."/>
            <person name="Meincke L."/>
            <person name="Bruce D."/>
            <person name="Goodwin L."/>
            <person name="Pitluck S."/>
            <person name="Ivanova N."/>
            <person name="Mavromatis K."/>
            <person name="Ovchinnikova G."/>
            <person name="Pati A."/>
            <person name="Chen A."/>
            <person name="Palaniappan K."/>
            <person name="Land M."/>
            <person name="Hauser L."/>
            <person name="Chang Y.J."/>
            <person name="Jeffries C.D."/>
            <person name="Detter J.C."/>
            <person name="Brettin T."/>
            <person name="Rohde M."/>
            <person name="Goker M."/>
            <person name="Bristow J."/>
            <person name="Eisen J.A."/>
            <person name="Markowitz V."/>
            <person name="Hugenholtz P."/>
            <person name="Kyrpides N.C."/>
            <person name="Klenk H.P."/>
            <person name="Chen F."/>
        </authorList>
    </citation>
    <scope>NUCLEOTIDE SEQUENCE [LARGE SCALE GENOMIC DNA]</scope>
    <source>
        <strain evidence="3">ATCC 700099 / DSM 44233 / CIP 104796 / JCM 9543 / NBRC 105858 / Y-104</strain>
    </source>
</reference>
<sequence length="302" mass="32365">MALHSVDGPADAASGSGIDVDAEAGFFEMSPAGAEQVTMQIRSMMERAWEYIAIAYQGRAHIALGYETWDQYVDDRLGDLRLTVPREERGAVVQSLSRAQMSLRAIAKVLGVDPATVHRALGADDSAGADDAEELAPVRGRDGKTYPRRRRQRVASACSICGELHDESLDECPWDLFAQGLGPRPVWRGAGLEGPSHDRKGADVMVEEPPEEIEGLAADGHPAVGAMDAFPVVTIVDSVTRAVCLVEELDTLPQLVDEIEVAGATAGAGLVDVIRELTRHLRAQAATMVALVGRLERLTPPL</sequence>
<protein>
    <submittedName>
        <fullName evidence="2">Uncharacterized protein</fullName>
    </submittedName>
</protein>